<keyword evidence="4" id="KW-1185">Reference proteome</keyword>
<evidence type="ECO:0000259" key="2">
    <source>
        <dbReference type="Pfam" id="PF00149"/>
    </source>
</evidence>
<feature type="domain" description="Calcineurin-like phosphoesterase" evidence="2">
    <location>
        <begin position="3"/>
        <end position="97"/>
    </location>
</feature>
<protein>
    <submittedName>
        <fullName evidence="3">DNA repair exonuclease</fullName>
    </submittedName>
</protein>
<dbReference type="Pfam" id="PF00149">
    <property type="entry name" value="Metallophos"/>
    <property type="match status" value="1"/>
</dbReference>
<keyword evidence="3" id="KW-0269">Exonuclease</keyword>
<keyword evidence="3" id="KW-0540">Nuclease</keyword>
<dbReference type="GO" id="GO:0004527">
    <property type="term" value="F:exonuclease activity"/>
    <property type="evidence" value="ECO:0007669"/>
    <property type="project" value="UniProtKB-KW"/>
</dbReference>
<dbReference type="InterPro" id="IPR014577">
    <property type="entry name" value="UCP033093_metalloPase"/>
</dbReference>
<organism evidence="3 4">
    <name type="scientific">Paralimibaculum aggregatum</name>
    <dbReference type="NCBI Taxonomy" id="3036245"/>
    <lineage>
        <taxon>Bacteria</taxon>
        <taxon>Pseudomonadati</taxon>
        <taxon>Pseudomonadota</taxon>
        <taxon>Alphaproteobacteria</taxon>
        <taxon>Rhodobacterales</taxon>
        <taxon>Paracoccaceae</taxon>
        <taxon>Paralimibaculum</taxon>
    </lineage>
</organism>
<dbReference type="PIRSF" id="PIRSF033093">
    <property type="entry name" value="UCP_ML1119"/>
    <property type="match status" value="1"/>
</dbReference>
<dbReference type="Gene3D" id="3.60.21.10">
    <property type="match status" value="1"/>
</dbReference>
<evidence type="ECO:0000256" key="1">
    <source>
        <dbReference type="SAM" id="MobiDB-lite"/>
    </source>
</evidence>
<dbReference type="SUPFAM" id="SSF56300">
    <property type="entry name" value="Metallo-dependent phosphatases"/>
    <property type="match status" value="1"/>
</dbReference>
<accession>A0ABQ6LTP5</accession>
<sequence length="395" mass="41424">MQRILHSSDWHLGKPFAGFEGDLPSRLREARHGVIGRLAAEARRSGARLVLVAGDIFDAETPAPQVPAQALAAMAEAADLTWALLPGNHDPARPGGLWERIAADRPGNLVALTEAAPVEALPGLWLLPSPLGSRDPGRDPTLWMDTAETPEGALRVGIAHGAVHEFDTGRVHSAAIAPDRPARAGLDYLALGDWHSALQVGPRVWYSGTPEPDRFGLPGAGSCLAAALPGGGGVPEVERVPVARFAWIEAEERLAPGAGAAAETEILRHLPEGMARRDVLLRLALTGRARLPDRAAWEAAAERLAPALARLELDLAGLEIAVEAEDLDRIGRGGALRAAAETLRAEAEDAALDAPARQAAREALDMLYGWCVEEETATGETDTGETAGGAAGGGR</sequence>
<feature type="compositionally biased region" description="Gly residues" evidence="1">
    <location>
        <begin position="386"/>
        <end position="395"/>
    </location>
</feature>
<dbReference type="RefSeq" id="WP_285674791.1">
    <property type="nucleotide sequence ID" value="NZ_BSYI01000066.1"/>
</dbReference>
<dbReference type="InterPro" id="IPR050535">
    <property type="entry name" value="DNA_Repair-Maintenance_Comp"/>
</dbReference>
<keyword evidence="3" id="KW-0378">Hydrolase</keyword>
<comment type="caution">
    <text evidence="3">The sequence shown here is derived from an EMBL/GenBank/DDBJ whole genome shotgun (WGS) entry which is preliminary data.</text>
</comment>
<evidence type="ECO:0000313" key="3">
    <source>
        <dbReference type="EMBL" id="GMG85436.1"/>
    </source>
</evidence>
<dbReference type="PANTHER" id="PTHR30337">
    <property type="entry name" value="COMPONENT OF ATP-DEPENDENT DSDNA EXONUCLEASE"/>
    <property type="match status" value="1"/>
</dbReference>
<dbReference type="Proteomes" id="UP001239909">
    <property type="component" value="Unassembled WGS sequence"/>
</dbReference>
<evidence type="ECO:0000313" key="4">
    <source>
        <dbReference type="Proteomes" id="UP001239909"/>
    </source>
</evidence>
<dbReference type="EMBL" id="BSYI01000066">
    <property type="protein sequence ID" value="GMG85436.1"/>
    <property type="molecule type" value="Genomic_DNA"/>
</dbReference>
<dbReference type="PANTHER" id="PTHR30337:SF0">
    <property type="entry name" value="NUCLEASE SBCCD SUBUNIT D"/>
    <property type="match status" value="1"/>
</dbReference>
<name>A0ABQ6LTP5_9RHOB</name>
<gene>
    <name evidence="3" type="ORF">LNKW23_46560</name>
</gene>
<dbReference type="InterPro" id="IPR004843">
    <property type="entry name" value="Calcineurin-like_PHP"/>
</dbReference>
<feature type="region of interest" description="Disordered" evidence="1">
    <location>
        <begin position="375"/>
        <end position="395"/>
    </location>
</feature>
<dbReference type="InterPro" id="IPR029052">
    <property type="entry name" value="Metallo-depent_PP-like"/>
</dbReference>
<reference evidence="3 4" key="1">
    <citation type="submission" date="2023-04" db="EMBL/GenBank/DDBJ databases">
        <title>Marinoamorphus aggregata gen. nov., sp. Nov., isolate from tissue of brittle star Ophioplocus japonicus.</title>
        <authorList>
            <person name="Kawano K."/>
            <person name="Sawayama S."/>
            <person name="Nakagawa S."/>
        </authorList>
    </citation>
    <scope>NUCLEOTIDE SEQUENCE [LARGE SCALE GENOMIC DNA]</scope>
    <source>
        <strain evidence="3 4">NKW23</strain>
    </source>
</reference>
<proteinExistence type="predicted"/>